<feature type="compositionally biased region" description="Low complexity" evidence="3">
    <location>
        <begin position="128"/>
        <end position="139"/>
    </location>
</feature>
<evidence type="ECO:0000313" key="5">
    <source>
        <dbReference type="RefSeq" id="XP_022142514.1"/>
    </source>
</evidence>
<feature type="compositionally biased region" description="Basic and acidic residues" evidence="3">
    <location>
        <begin position="113"/>
        <end position="127"/>
    </location>
</feature>
<dbReference type="PANTHER" id="PTHR46935:SF1">
    <property type="entry name" value="OS01G0674700 PROTEIN"/>
    <property type="match status" value="1"/>
</dbReference>
<keyword evidence="4" id="KW-1185">Reference proteome</keyword>
<evidence type="ECO:0000313" key="4">
    <source>
        <dbReference type="Proteomes" id="UP000504603"/>
    </source>
</evidence>
<dbReference type="GO" id="GO:0009658">
    <property type="term" value="P:chloroplast organization"/>
    <property type="evidence" value="ECO:0007669"/>
    <property type="project" value="InterPro"/>
</dbReference>
<dbReference type="AlphaFoldDB" id="A0A6J1CLQ9"/>
<dbReference type="InterPro" id="IPR011990">
    <property type="entry name" value="TPR-like_helical_dom_sf"/>
</dbReference>
<keyword evidence="1" id="KW-0677">Repeat</keyword>
<dbReference type="NCBIfam" id="TIGR00756">
    <property type="entry name" value="PPR"/>
    <property type="match status" value="5"/>
</dbReference>
<dbReference type="Pfam" id="PF01535">
    <property type="entry name" value="PPR"/>
    <property type="match status" value="2"/>
</dbReference>
<dbReference type="Proteomes" id="UP000504603">
    <property type="component" value="Unplaced"/>
</dbReference>
<dbReference type="Gene3D" id="1.25.40.10">
    <property type="entry name" value="Tetratricopeptide repeat domain"/>
    <property type="match status" value="3"/>
</dbReference>
<dbReference type="RefSeq" id="XP_022142514.1">
    <property type="nucleotide sequence ID" value="XM_022286822.1"/>
</dbReference>
<sequence length="918" mass="105231">MVGVIMANANMCIPCCERNGFRALHCTQSSHNLFGFSLFPSPISGIGLNVGYEKNRIFRYRGNKCGAIRVSSKGESDIRLQNGNVLENDFLFKPSFDEYVRVMESVRTSRYKKQPDDPNKLKMKENASAKSAESSSVSEIDNEKTKVTDVQGNVDVKNMFKRVDQKKLFNNAERVTRKKDLLENKFDNKRKGITRTKDEFRGKVTHFDSQVNDKQHEEQRKRNRLDCIEPKVRRLNNEALVCSKANTLDIKRQRQRVCDESSMKTVERIWADGDTKLAKGDLEVGKSGVQLARNYVPGEKVSGKKTGQSYQGLSKSGKPFIESTEESSLEVERAALNNFDALDIMDKPRVSKMEMEERIQMLSKRLNGADIDMPEWMFAQMMRSAKIRYSDHSILRVIQVLGKLGNWKRVLQVIEWLQMRERFKSHKLRFIYTTALDVLGKARRPVEALNVFHAMQQHFSSYPDLVAYHSIAVTLGQAGYMRELFDVIDSMRSPPKKKFKTGALEKWDPRLQPDIVIYNAVLNACVKRKNWEGAFWVLQELKKQGLQPSTSTYGLVMEVMLECGKYNLVHEFFRKVQRSSIPNALTYKVLVNTLSKEGKTDEAVLAIQNMERRGIVGSAALYYDFARCLCSAGRCKEALMQIEKICKVANKPLVVTYTGLIQACLDSKNLDSAVYIFNHMKAFCSPNLVTYNILLKGYLDHGMFEEARELFQNLSESGQSISTISDYKDRVLPDIYTFNIMLDAFFAVKRWDDFGYFYNQMFLYGYHFNPKRHLRMILEAGRAGKDEILETTWKHLAQTDRTLPPPLVKERFCMKLARGDYSEALSCISNHHSSDAHHFSESAWLNLLKEKGFPKDTVILLIHKVSMLLTGNHPPNPVFQNLLSSCKEFCRTRITVADSKLEQIVCRDETQSAAVMHI</sequence>
<protein>
    <submittedName>
        <fullName evidence="5">Pentatricopeptide repeat-containing protein At1g30610, chloroplastic</fullName>
    </submittedName>
</protein>
<dbReference type="OrthoDB" id="1909155at2759"/>
<dbReference type="KEGG" id="mcha:111012614"/>
<dbReference type="InterPro" id="IPR044645">
    <property type="entry name" value="DG1/EMB2279-like"/>
</dbReference>
<dbReference type="InterPro" id="IPR002885">
    <property type="entry name" value="PPR_rpt"/>
</dbReference>
<evidence type="ECO:0000256" key="1">
    <source>
        <dbReference type="ARBA" id="ARBA00022737"/>
    </source>
</evidence>
<feature type="region of interest" description="Disordered" evidence="3">
    <location>
        <begin position="107"/>
        <end position="145"/>
    </location>
</feature>
<feature type="repeat" description="PPR" evidence="2">
    <location>
        <begin position="583"/>
        <end position="617"/>
    </location>
</feature>
<dbReference type="SUPFAM" id="SSF81901">
    <property type="entry name" value="HCP-like"/>
    <property type="match status" value="1"/>
</dbReference>
<dbReference type="Pfam" id="PF13812">
    <property type="entry name" value="PPR_3"/>
    <property type="match status" value="1"/>
</dbReference>
<dbReference type="GeneID" id="111012614"/>
<proteinExistence type="predicted"/>
<dbReference type="PANTHER" id="PTHR46935">
    <property type="entry name" value="OS01G0674700 PROTEIN"/>
    <property type="match status" value="1"/>
</dbReference>
<feature type="repeat" description="PPR" evidence="2">
    <location>
        <begin position="514"/>
        <end position="548"/>
    </location>
</feature>
<feature type="repeat" description="PPR" evidence="2">
    <location>
        <begin position="687"/>
        <end position="721"/>
    </location>
</feature>
<name>A0A6J1CLQ9_MOMCH</name>
<organism evidence="4 5">
    <name type="scientific">Momordica charantia</name>
    <name type="common">Bitter gourd</name>
    <name type="synonym">Balsam pear</name>
    <dbReference type="NCBI Taxonomy" id="3673"/>
    <lineage>
        <taxon>Eukaryota</taxon>
        <taxon>Viridiplantae</taxon>
        <taxon>Streptophyta</taxon>
        <taxon>Embryophyta</taxon>
        <taxon>Tracheophyta</taxon>
        <taxon>Spermatophyta</taxon>
        <taxon>Magnoliopsida</taxon>
        <taxon>eudicotyledons</taxon>
        <taxon>Gunneridae</taxon>
        <taxon>Pentapetalae</taxon>
        <taxon>rosids</taxon>
        <taxon>fabids</taxon>
        <taxon>Cucurbitales</taxon>
        <taxon>Cucurbitaceae</taxon>
        <taxon>Momordiceae</taxon>
        <taxon>Momordica</taxon>
    </lineage>
</organism>
<reference evidence="5" key="1">
    <citation type="submission" date="2025-08" db="UniProtKB">
        <authorList>
            <consortium name="RefSeq"/>
        </authorList>
    </citation>
    <scope>IDENTIFICATION</scope>
    <source>
        <strain evidence="5">OHB3-1</strain>
    </source>
</reference>
<dbReference type="FunFam" id="1.25.40.10:FF:000363">
    <property type="entry name" value="Pentatricopeptide repeat-containing protein"/>
    <property type="match status" value="1"/>
</dbReference>
<dbReference type="PROSITE" id="PS51375">
    <property type="entry name" value="PPR"/>
    <property type="match status" value="3"/>
</dbReference>
<evidence type="ECO:0000256" key="2">
    <source>
        <dbReference type="PROSITE-ProRule" id="PRU00708"/>
    </source>
</evidence>
<accession>A0A6J1CLQ9</accession>
<gene>
    <name evidence="5" type="primary">LOC111012614</name>
</gene>
<dbReference type="GO" id="GO:0009507">
    <property type="term" value="C:chloroplast"/>
    <property type="evidence" value="ECO:0007669"/>
    <property type="project" value="TreeGrafter"/>
</dbReference>
<evidence type="ECO:0000256" key="3">
    <source>
        <dbReference type="SAM" id="MobiDB-lite"/>
    </source>
</evidence>
<dbReference type="Pfam" id="PF13041">
    <property type="entry name" value="PPR_2"/>
    <property type="match status" value="1"/>
</dbReference>